<dbReference type="EMBL" id="AODQ01000017">
    <property type="protein sequence ID" value="EMR03782.1"/>
    <property type="molecule type" value="Genomic_DNA"/>
</dbReference>
<evidence type="ECO:0000256" key="1">
    <source>
        <dbReference type="SAM" id="MobiDB-lite"/>
    </source>
</evidence>
<reference evidence="2 3" key="1">
    <citation type="journal article" date="2013" name="Genome Announc.">
        <title>Draft Genome Sequence of Cesiribacter andamanensis Strain AMV16T, Isolated from a Soil Sample from a Mud Volcano in the Andaman Islands, India.</title>
        <authorList>
            <person name="Shivaji S."/>
            <person name="Ara S."/>
            <person name="Begum Z."/>
            <person name="Srinivas T.N."/>
            <person name="Singh A."/>
            <person name="Kumar Pinnaka A."/>
        </authorList>
    </citation>
    <scope>NUCLEOTIDE SEQUENCE [LARGE SCALE GENOMIC DNA]</scope>
    <source>
        <strain evidence="2 3">AMV16</strain>
    </source>
</reference>
<dbReference type="Proteomes" id="UP000011910">
    <property type="component" value="Unassembled WGS sequence"/>
</dbReference>
<organism evidence="2 3">
    <name type="scientific">Cesiribacter andamanensis AMV16</name>
    <dbReference type="NCBI Taxonomy" id="1279009"/>
    <lineage>
        <taxon>Bacteria</taxon>
        <taxon>Pseudomonadati</taxon>
        <taxon>Bacteroidota</taxon>
        <taxon>Cytophagia</taxon>
        <taxon>Cytophagales</taxon>
        <taxon>Cesiribacteraceae</taxon>
        <taxon>Cesiribacter</taxon>
    </lineage>
</organism>
<comment type="caution">
    <text evidence="2">The sequence shown here is derived from an EMBL/GenBank/DDBJ whole genome shotgun (WGS) entry which is preliminary data.</text>
</comment>
<dbReference type="STRING" id="1279009.ADICEAN_01023"/>
<keyword evidence="3" id="KW-1185">Reference proteome</keyword>
<gene>
    <name evidence="2" type="ORF">ADICEAN_01023</name>
</gene>
<accession>M7N968</accession>
<feature type="region of interest" description="Disordered" evidence="1">
    <location>
        <begin position="111"/>
        <end position="143"/>
    </location>
</feature>
<name>M7N968_9BACT</name>
<evidence type="ECO:0000313" key="3">
    <source>
        <dbReference type="Proteomes" id="UP000011910"/>
    </source>
</evidence>
<protein>
    <submittedName>
        <fullName evidence="2">Gliding motility associated protein GldN</fullName>
    </submittedName>
</protein>
<evidence type="ECO:0000313" key="2">
    <source>
        <dbReference type="EMBL" id="EMR03782.1"/>
    </source>
</evidence>
<dbReference type="InterPro" id="IPR019847">
    <property type="entry name" value="Gliding_motility_assoc_GldN"/>
</dbReference>
<proteinExistence type="predicted"/>
<sequence>MFLAGASPAIAQERASEYNENSVRPIRESDILLKKRVWRRIDLKEKQNKPFFAYNNEISKIMIEAVKAGVLTPYANDSLKTRMSREDFLANLQMPDTGGGLTEEEKAMGFSQENNSGWDTSGWGSNNNSGAAGNNAGASSGASSASATEFLPRQITTLELMEDMIFDKRRSRLYWDIQAVKLVIPASQFETGLLREVAVFKYKDVEQLFRSMPGEAIWFNPHNSAGHLNLADAFTLRLFSGRIIKVANPDDSMLVDIYNRSNKDGLMASQWIEMQLLELEHELWEF</sequence>
<dbReference type="AlphaFoldDB" id="M7N968"/>
<dbReference type="NCBIfam" id="TIGR03523">
    <property type="entry name" value="GldN"/>
    <property type="match status" value="1"/>
</dbReference>
<dbReference type="Pfam" id="PF19841">
    <property type="entry name" value="GldN"/>
    <property type="match status" value="1"/>
</dbReference>
<feature type="compositionally biased region" description="Low complexity" evidence="1">
    <location>
        <begin position="114"/>
        <end position="143"/>
    </location>
</feature>
<dbReference type="eggNOG" id="ENOG502ZAEJ">
    <property type="taxonomic scope" value="Bacteria"/>
</dbReference>